<proteinExistence type="inferred from homology"/>
<dbReference type="SUPFAM" id="SSF53187">
    <property type="entry name" value="Zn-dependent exopeptidases"/>
    <property type="match status" value="1"/>
</dbReference>
<dbReference type="InterPro" id="IPR036264">
    <property type="entry name" value="Bact_exopeptidase_dim_dom"/>
</dbReference>
<dbReference type="PANTHER" id="PTHR11014:SF108">
    <property type="entry name" value="IAA-AMINO ACID HYDROLASE ILR1"/>
    <property type="match status" value="1"/>
</dbReference>
<evidence type="ECO:0000256" key="6">
    <source>
        <dbReference type="SAM" id="SignalP"/>
    </source>
</evidence>
<comment type="cofactor">
    <cofactor evidence="5">
        <name>Mn(2+)</name>
        <dbReference type="ChEBI" id="CHEBI:29035"/>
    </cofactor>
    <text evidence="5">The Mn(2+) ion enhances activity.</text>
</comment>
<feature type="binding site" evidence="5">
    <location>
        <position position="149"/>
    </location>
    <ligand>
        <name>Mn(2+)</name>
        <dbReference type="ChEBI" id="CHEBI:29035"/>
        <label>2</label>
    </ligand>
</feature>
<dbReference type="PIRSF" id="PIRSF005962">
    <property type="entry name" value="Pept_M20D_amidohydro"/>
    <property type="match status" value="1"/>
</dbReference>
<dbReference type="Proteomes" id="UP001229421">
    <property type="component" value="Unassembled WGS sequence"/>
</dbReference>
<feature type="binding site" evidence="5">
    <location>
        <position position="409"/>
    </location>
    <ligand>
        <name>Mn(2+)</name>
        <dbReference type="ChEBI" id="CHEBI:29035"/>
        <label>2</label>
    </ligand>
</feature>
<evidence type="ECO:0000313" key="8">
    <source>
        <dbReference type="EMBL" id="KAK1421517.1"/>
    </source>
</evidence>
<dbReference type="InterPro" id="IPR011650">
    <property type="entry name" value="Peptidase_M20_dimer"/>
</dbReference>
<dbReference type="PANTHER" id="PTHR11014">
    <property type="entry name" value="PEPTIDASE M20 FAMILY MEMBER"/>
    <property type="match status" value="1"/>
</dbReference>
<gene>
    <name evidence="8" type="ORF">QVD17_23920</name>
</gene>
<dbReference type="Pfam" id="PF01546">
    <property type="entry name" value="Peptidase_M20"/>
    <property type="match status" value="1"/>
</dbReference>
<evidence type="ECO:0000256" key="4">
    <source>
        <dbReference type="ARBA" id="ARBA00023211"/>
    </source>
</evidence>
<dbReference type="GO" id="GO:0005783">
    <property type="term" value="C:endoplasmic reticulum"/>
    <property type="evidence" value="ECO:0007669"/>
    <property type="project" value="TreeGrafter"/>
</dbReference>
<dbReference type="NCBIfam" id="TIGR01891">
    <property type="entry name" value="amidohydrolases"/>
    <property type="match status" value="1"/>
</dbReference>
<dbReference type="Gene3D" id="3.40.630.10">
    <property type="entry name" value="Zn peptidases"/>
    <property type="match status" value="1"/>
</dbReference>
<keyword evidence="5" id="KW-0479">Metal-binding</keyword>
<dbReference type="Gene3D" id="3.30.70.360">
    <property type="match status" value="1"/>
</dbReference>
<evidence type="ECO:0000313" key="9">
    <source>
        <dbReference type="Proteomes" id="UP001229421"/>
    </source>
</evidence>
<evidence type="ECO:0000256" key="3">
    <source>
        <dbReference type="ARBA" id="ARBA00022801"/>
    </source>
</evidence>
<feature type="signal peptide" evidence="6">
    <location>
        <begin position="1"/>
        <end position="23"/>
    </location>
</feature>
<keyword evidence="4 5" id="KW-0464">Manganese</keyword>
<feature type="chain" id="PRO_5042265914" description="Peptidase M20 dimerisation domain-containing protein" evidence="6">
    <location>
        <begin position="24"/>
        <end position="446"/>
    </location>
</feature>
<accession>A0AAD8NUJ4</accession>
<feature type="binding site" evidence="5">
    <location>
        <position position="147"/>
    </location>
    <ligand>
        <name>Mn(2+)</name>
        <dbReference type="ChEBI" id="CHEBI:29035"/>
        <label>2</label>
    </ligand>
</feature>
<evidence type="ECO:0000256" key="2">
    <source>
        <dbReference type="ARBA" id="ARBA00022729"/>
    </source>
</evidence>
<reference evidence="8" key="1">
    <citation type="journal article" date="2023" name="bioRxiv">
        <title>Improved chromosome-level genome assembly for marigold (Tagetes erecta).</title>
        <authorList>
            <person name="Jiang F."/>
            <person name="Yuan L."/>
            <person name="Wang S."/>
            <person name="Wang H."/>
            <person name="Xu D."/>
            <person name="Wang A."/>
            <person name="Fan W."/>
        </authorList>
    </citation>
    <scope>NUCLEOTIDE SEQUENCE</scope>
    <source>
        <strain evidence="8">WSJ</strain>
        <tissue evidence="8">Leaf</tissue>
    </source>
</reference>
<dbReference type="GO" id="GO:0010179">
    <property type="term" value="F:IAA-Ala conjugate hydrolase activity"/>
    <property type="evidence" value="ECO:0007669"/>
    <property type="project" value="TreeGrafter"/>
</dbReference>
<keyword evidence="9" id="KW-1185">Reference proteome</keyword>
<organism evidence="8 9">
    <name type="scientific">Tagetes erecta</name>
    <name type="common">African marigold</name>
    <dbReference type="NCBI Taxonomy" id="13708"/>
    <lineage>
        <taxon>Eukaryota</taxon>
        <taxon>Viridiplantae</taxon>
        <taxon>Streptophyta</taxon>
        <taxon>Embryophyta</taxon>
        <taxon>Tracheophyta</taxon>
        <taxon>Spermatophyta</taxon>
        <taxon>Magnoliopsida</taxon>
        <taxon>eudicotyledons</taxon>
        <taxon>Gunneridae</taxon>
        <taxon>Pentapetalae</taxon>
        <taxon>asterids</taxon>
        <taxon>campanulids</taxon>
        <taxon>Asterales</taxon>
        <taxon>Asteraceae</taxon>
        <taxon>Asteroideae</taxon>
        <taxon>Heliantheae alliance</taxon>
        <taxon>Tageteae</taxon>
        <taxon>Tagetes</taxon>
    </lineage>
</organism>
<protein>
    <recommendedName>
        <fullName evidence="7">Peptidase M20 dimerisation domain-containing protein</fullName>
    </recommendedName>
</protein>
<comment type="similarity">
    <text evidence="1">Belongs to the peptidase M20 family.</text>
</comment>
<dbReference type="SUPFAM" id="SSF55031">
    <property type="entry name" value="Bacterial exopeptidase dimerisation domain"/>
    <property type="match status" value="1"/>
</dbReference>
<dbReference type="FunFam" id="3.30.70.360:FF:000001">
    <property type="entry name" value="N-acetyldiaminopimelate deacetylase"/>
    <property type="match status" value="1"/>
</dbReference>
<dbReference type="Pfam" id="PF07687">
    <property type="entry name" value="M20_dimer"/>
    <property type="match status" value="1"/>
</dbReference>
<feature type="binding site" evidence="5">
    <location>
        <position position="207"/>
    </location>
    <ligand>
        <name>Mn(2+)</name>
        <dbReference type="ChEBI" id="CHEBI:29035"/>
        <label>2</label>
    </ligand>
</feature>
<dbReference type="GO" id="GO:0009850">
    <property type="term" value="P:auxin metabolic process"/>
    <property type="evidence" value="ECO:0007669"/>
    <property type="project" value="InterPro"/>
</dbReference>
<dbReference type="AlphaFoldDB" id="A0AAD8NUJ4"/>
<evidence type="ECO:0000256" key="5">
    <source>
        <dbReference type="PIRSR" id="PIRSR005962-1"/>
    </source>
</evidence>
<evidence type="ECO:0000259" key="7">
    <source>
        <dbReference type="Pfam" id="PF07687"/>
    </source>
</evidence>
<name>A0AAD8NUJ4_TARER</name>
<evidence type="ECO:0000256" key="1">
    <source>
        <dbReference type="ARBA" id="ARBA00006153"/>
    </source>
</evidence>
<keyword evidence="2 6" id="KW-0732">Signal</keyword>
<dbReference type="EMBL" id="JAUHHV010000006">
    <property type="protein sequence ID" value="KAK1421517.1"/>
    <property type="molecule type" value="Genomic_DNA"/>
</dbReference>
<dbReference type="GO" id="GO:0046872">
    <property type="term" value="F:metal ion binding"/>
    <property type="evidence" value="ECO:0007669"/>
    <property type="project" value="UniProtKB-KW"/>
</dbReference>
<dbReference type="InterPro" id="IPR044757">
    <property type="entry name" value="ILR1-like_Hyd"/>
</dbReference>
<keyword evidence="3" id="KW-0378">Hydrolase</keyword>
<dbReference type="CDD" id="cd08017">
    <property type="entry name" value="M20_IAA_Hyd"/>
    <property type="match status" value="1"/>
</dbReference>
<dbReference type="InterPro" id="IPR002933">
    <property type="entry name" value="Peptidase_M20"/>
</dbReference>
<dbReference type="InterPro" id="IPR017439">
    <property type="entry name" value="Amidohydrolase"/>
</dbReference>
<comment type="caution">
    <text evidence="8">The sequence shown here is derived from an EMBL/GenBank/DDBJ whole genome shotgun (WGS) entry which is preliminary data.</text>
</comment>
<sequence length="446" mass="49029">MKSSRQHFPFLAFAIAILHVSIAFTSLQASKSVSRLNQGVYGSLGKGLFEVVNSPDFFNWMVNIRRKIHEYPELGFKEFKTSELIRAELDKLGVEYTWPVAQTGIVATIGSGEQPFFALRADMDGLPIQELVDWEHQSKIPGKMHACGHDAHVTMLLGAAKLLQAKKHELKGTIKLVFQPGEEGYAGAYHMLKDSALDNIKGAFAMHVVPLLQVGMVASRPGMALAGSGMFTATIKGVGGHAATPELSRDPIVAASMAVVALQQIVSRETDPLEPRVVTVGQIHGGVAHNVIPEMVEISGTYRSLSSEGLEHTKIRIKEVIEAQAIVHRCHAELDFMEETPPYPVTENDEGLYEHTKAVAEIVFGEQNVELMPMAMVSEDFSFFGQKMPATMFMIGTRNESHNVVEMLHSPEFVIDEEALKVGAVFHTVVAMSYLDTYPHAVHDEL</sequence>
<feature type="domain" description="Peptidase M20 dimerisation" evidence="7">
    <location>
        <begin position="225"/>
        <end position="325"/>
    </location>
</feature>
<feature type="binding site" evidence="5">
    <location>
        <position position="183"/>
    </location>
    <ligand>
        <name>Mn(2+)</name>
        <dbReference type="ChEBI" id="CHEBI:29035"/>
        <label>2</label>
    </ligand>
</feature>